<evidence type="ECO:0000313" key="2">
    <source>
        <dbReference type="Proteomes" id="UP001168524"/>
    </source>
</evidence>
<evidence type="ECO:0000313" key="1">
    <source>
        <dbReference type="EMBL" id="MDN0015580.1"/>
    </source>
</evidence>
<dbReference type="Proteomes" id="UP001168524">
    <property type="component" value="Unassembled WGS sequence"/>
</dbReference>
<dbReference type="RefSeq" id="WP_125318384.1">
    <property type="nucleotide sequence ID" value="NZ_JAPQKF010000009.1"/>
</dbReference>
<organism evidence="1 2">
    <name type="scientific">Acinetobacter thutiue</name>
    <dbReference type="NCBI Taxonomy" id="2998078"/>
    <lineage>
        <taxon>Bacteria</taxon>
        <taxon>Pseudomonadati</taxon>
        <taxon>Pseudomonadota</taxon>
        <taxon>Gammaproteobacteria</taxon>
        <taxon>Moraxellales</taxon>
        <taxon>Moraxellaceae</taxon>
        <taxon>Acinetobacter</taxon>
    </lineage>
</organism>
<protein>
    <submittedName>
        <fullName evidence="1">Uncharacterized protein</fullName>
    </submittedName>
</protein>
<dbReference type="EMBL" id="JAUDZE010000009">
    <property type="protein sequence ID" value="MDN0015580.1"/>
    <property type="molecule type" value="Genomic_DNA"/>
</dbReference>
<sequence length="417" mass="46583">MSSTLPAILTNTTVSQFPAVTKVEINFLSDARKLLDIGFPDHALLNIWNASVHNLRRRVELYGVELFNSAIKDESGRKKYENNGETLTERWAGVDDLVLINGSIKLGVLNKKAGKALEMINWMRNHASPAHASDNTVEQEDVFGIALILQKNLFEAEMPDPGHSPSGLFDPIKKSILDDENLALLRDQINAFKLSDIRITFGFLLDMICKGEAPASENAKALFSAVWQRANEDLKCSAGQRYHTYLLDQEADTSSDKGAKVRVLETLLKVEGIKYIPDAARATLFRRAVKKLAQAKNTAYGWNDEVKAAKALVQFGTAIPSIAFEDVYQEVLAVICGNYWGRSEAYTILKVLFEKLNSTQLMTVARMFENNTRVTEELFQHRPKAIALGILSDIQDKMTIQASKDEIDEIIEYVEGL</sequence>
<proteinExistence type="predicted"/>
<gene>
    <name evidence="1" type="ORF">QTA56_15265</name>
</gene>
<accession>A0ABT7WSB9</accession>
<name>A0ABT7WSB9_9GAMM</name>
<comment type="caution">
    <text evidence="1">The sequence shown here is derived from an EMBL/GenBank/DDBJ whole genome shotgun (WGS) entry which is preliminary data.</text>
</comment>
<reference evidence="1" key="1">
    <citation type="submission" date="2023-06" db="EMBL/GenBank/DDBJ databases">
        <title>Two novel species of Acinetobacter isolated from motorbike repairing workshop in Vietnam.</title>
        <authorList>
            <person name="Le N.T.T."/>
        </authorList>
    </citation>
    <scope>NUCLEOTIDE SEQUENCE</scope>
    <source>
        <strain evidence="1">VNH17</strain>
    </source>
</reference>
<keyword evidence="2" id="KW-1185">Reference proteome</keyword>